<evidence type="ECO:0000313" key="2">
    <source>
        <dbReference type="EMBL" id="MFD2097347.1"/>
    </source>
</evidence>
<reference evidence="3" key="1">
    <citation type="journal article" date="2019" name="Int. J. Syst. Evol. Microbiol.">
        <title>The Global Catalogue of Microorganisms (GCM) 10K type strain sequencing project: providing services to taxonomists for standard genome sequencing and annotation.</title>
        <authorList>
            <consortium name="The Broad Institute Genomics Platform"/>
            <consortium name="The Broad Institute Genome Sequencing Center for Infectious Disease"/>
            <person name="Wu L."/>
            <person name="Ma J."/>
        </authorList>
    </citation>
    <scope>NUCLEOTIDE SEQUENCE [LARGE SCALE GENOMIC DNA]</scope>
    <source>
        <strain evidence="3">CGMCC 1.10992</strain>
    </source>
</reference>
<dbReference type="Proteomes" id="UP001597380">
    <property type="component" value="Unassembled WGS sequence"/>
</dbReference>
<dbReference type="SUPFAM" id="SSF53850">
    <property type="entry name" value="Periplasmic binding protein-like II"/>
    <property type="match status" value="1"/>
</dbReference>
<dbReference type="RefSeq" id="WP_345340509.1">
    <property type="nucleotide sequence ID" value="NZ_BAABLI010000015.1"/>
</dbReference>
<comment type="caution">
    <text evidence="2">The sequence shown here is derived from an EMBL/GenBank/DDBJ whole genome shotgun (WGS) entry which is preliminary data.</text>
</comment>
<keyword evidence="1" id="KW-0732">Signal</keyword>
<evidence type="ECO:0008006" key="4">
    <source>
        <dbReference type="Google" id="ProtNLM"/>
    </source>
</evidence>
<accession>A0ABW4XPW7</accession>
<feature type="chain" id="PRO_5045576660" description="Solute-binding protein family 3/N-terminal domain-containing protein" evidence="1">
    <location>
        <begin position="23"/>
        <end position="303"/>
    </location>
</feature>
<feature type="signal peptide" evidence="1">
    <location>
        <begin position="1"/>
        <end position="22"/>
    </location>
</feature>
<dbReference type="EMBL" id="JBHUHT010000017">
    <property type="protein sequence ID" value="MFD2097347.1"/>
    <property type="molecule type" value="Genomic_DNA"/>
</dbReference>
<proteinExistence type="predicted"/>
<gene>
    <name evidence="2" type="ORF">ACFSJ3_15220</name>
</gene>
<organism evidence="2 3">
    <name type="scientific">Corallincola platygyrae</name>
    <dbReference type="NCBI Taxonomy" id="1193278"/>
    <lineage>
        <taxon>Bacteria</taxon>
        <taxon>Pseudomonadati</taxon>
        <taxon>Pseudomonadota</taxon>
        <taxon>Gammaproteobacteria</taxon>
        <taxon>Alteromonadales</taxon>
        <taxon>Psychromonadaceae</taxon>
        <taxon>Corallincola</taxon>
    </lineage>
</organism>
<name>A0ABW4XPW7_9GAMM</name>
<evidence type="ECO:0000256" key="1">
    <source>
        <dbReference type="SAM" id="SignalP"/>
    </source>
</evidence>
<sequence length="303" mass="34493">MKSCWAMVLVWLLGINVFAAHASGPGVDVLRMVPKQSETDVSHAFLMDAVTAAMENTVDDFGPYQIEMMPIPLNQGLILHLLEFPGVLDLVASAPTEERETTFRAIRVPLMMGLLGYRMMLVHPDRIDEFNSFTKPEQLKSLVACQGAQWPDADLLENQGYRVYRVEGYEEMFHFVRDGTCDYFPRAITEGYGELEAFNQKHPDAPLAKFDRILLHYFVPLYFFTGQHNYELAARIELGLQRAIDSGELKKLLEQNPVTQSAFPLSKWKESIVFKVANPDLSKSTPIYQAHYWLQIPATVYQP</sequence>
<evidence type="ECO:0000313" key="3">
    <source>
        <dbReference type="Proteomes" id="UP001597380"/>
    </source>
</evidence>
<keyword evidence="3" id="KW-1185">Reference proteome</keyword>
<protein>
    <recommendedName>
        <fullName evidence="4">Solute-binding protein family 3/N-terminal domain-containing protein</fullName>
    </recommendedName>
</protein>